<feature type="transmembrane region" description="Helical" evidence="6">
    <location>
        <begin position="285"/>
        <end position="305"/>
    </location>
</feature>
<dbReference type="RefSeq" id="WP_073339989.1">
    <property type="nucleotide sequence ID" value="NZ_FQXM01000025.1"/>
</dbReference>
<accession>A0A1M5XAU8</accession>
<feature type="transmembrane region" description="Helical" evidence="6">
    <location>
        <begin position="119"/>
        <end position="139"/>
    </location>
</feature>
<dbReference type="STRING" id="1121316.SAMN02745207_03469"/>
<name>A0A1M5XAU8_9CLOT</name>
<dbReference type="AlphaFoldDB" id="A0A1M5XAU8"/>
<dbReference type="PANTHER" id="PTHR30250">
    <property type="entry name" value="PST FAMILY PREDICTED COLANIC ACID TRANSPORTER"/>
    <property type="match status" value="1"/>
</dbReference>
<dbReference type="OrthoDB" id="9775950at2"/>
<dbReference type="GO" id="GO:0005886">
    <property type="term" value="C:plasma membrane"/>
    <property type="evidence" value="ECO:0007669"/>
    <property type="project" value="UniProtKB-SubCell"/>
</dbReference>
<dbReference type="Proteomes" id="UP000184447">
    <property type="component" value="Unassembled WGS sequence"/>
</dbReference>
<feature type="transmembrane region" description="Helical" evidence="6">
    <location>
        <begin position="357"/>
        <end position="378"/>
    </location>
</feature>
<sequence length="513" mass="55828">MKRQSLLRGTLILGVSGIFARFIGIFFRIPLTILVGDEGIGYYQMAYPMYMFYIALAAGIPLAMSKMISERRALNDNKGIVLVFKESLLLMLLLGVGTSLIMLLFSKQITILFKWDNKAYYSLMALGVAPIFISIMGAFRGFFQGLQNMTPTGISQILEQIGRVIIGIGLAVILLPKGVEYAAGGATLGAAAGGALGSLYLFDMYIKARKDLNVGKVNYDPEVMSSLLRIAIPISLGGAVGTIMNLIDSILVPQKLLQAGYSLKSSTVLYGQLTGKAAVLANVPLTISAALCASLVPIISAAYLFKRKNELEYNIANVFKLSFVIALPSTMGLYLLAEPIMILIFRSQAGGYDILKYSALTIPFIVLTQTTTIILQATTSKLMPIINLIIGCVVKVVVASILIPIPEINIYGAVISTILAYLICFSLNLSLMIKKFDFKVNIYEVLIKPAIATIAMSFIVVFVYLKMYNQTMSNSLACAISIFAGILTYSILILVLGVLDYNTFKLKLANKFR</sequence>
<feature type="transmembrane region" description="Helical" evidence="6">
    <location>
        <begin position="12"/>
        <end position="35"/>
    </location>
</feature>
<protein>
    <submittedName>
        <fullName evidence="7">Stage V sporulation protein B</fullName>
    </submittedName>
</protein>
<evidence type="ECO:0000313" key="7">
    <source>
        <dbReference type="EMBL" id="SHH96323.1"/>
    </source>
</evidence>
<feature type="transmembrane region" description="Helical" evidence="6">
    <location>
        <begin position="47"/>
        <end position="68"/>
    </location>
</feature>
<dbReference type="InterPro" id="IPR024923">
    <property type="entry name" value="PG_synth_SpoVB"/>
</dbReference>
<comment type="subcellular location">
    <subcellularLocation>
        <location evidence="1">Cell membrane</location>
        <topology evidence="1">Multi-pass membrane protein</topology>
    </subcellularLocation>
</comment>
<evidence type="ECO:0000256" key="1">
    <source>
        <dbReference type="ARBA" id="ARBA00004651"/>
    </source>
</evidence>
<dbReference type="InterPro" id="IPR002797">
    <property type="entry name" value="Polysacc_synth"/>
</dbReference>
<evidence type="ECO:0000256" key="2">
    <source>
        <dbReference type="ARBA" id="ARBA00022475"/>
    </source>
</evidence>
<evidence type="ECO:0000256" key="4">
    <source>
        <dbReference type="ARBA" id="ARBA00022989"/>
    </source>
</evidence>
<keyword evidence="2" id="KW-1003">Cell membrane</keyword>
<feature type="transmembrane region" description="Helical" evidence="6">
    <location>
        <begin position="411"/>
        <end position="433"/>
    </location>
</feature>
<feature type="transmembrane region" description="Helical" evidence="6">
    <location>
        <begin position="185"/>
        <end position="206"/>
    </location>
</feature>
<feature type="transmembrane region" description="Helical" evidence="6">
    <location>
        <begin position="317"/>
        <end position="337"/>
    </location>
</feature>
<keyword evidence="8" id="KW-1185">Reference proteome</keyword>
<feature type="transmembrane region" description="Helical" evidence="6">
    <location>
        <begin position="88"/>
        <end position="113"/>
    </location>
</feature>
<proteinExistence type="predicted"/>
<feature type="transmembrane region" description="Helical" evidence="6">
    <location>
        <begin position="160"/>
        <end position="179"/>
    </location>
</feature>
<keyword evidence="3 6" id="KW-0812">Transmembrane</keyword>
<reference evidence="7 8" key="1">
    <citation type="submission" date="2016-11" db="EMBL/GenBank/DDBJ databases">
        <authorList>
            <person name="Jaros S."/>
            <person name="Januszkiewicz K."/>
            <person name="Wedrychowicz H."/>
        </authorList>
    </citation>
    <scope>NUCLEOTIDE SEQUENCE [LARGE SCALE GENOMIC DNA]</scope>
    <source>
        <strain evidence="7 8">DSM 8605</strain>
    </source>
</reference>
<dbReference type="PANTHER" id="PTHR30250:SF21">
    <property type="entry name" value="LIPID II FLIPPASE MURJ"/>
    <property type="match status" value="1"/>
</dbReference>
<evidence type="ECO:0000256" key="5">
    <source>
        <dbReference type="ARBA" id="ARBA00023136"/>
    </source>
</evidence>
<feature type="transmembrane region" description="Helical" evidence="6">
    <location>
        <begin position="227"/>
        <end position="247"/>
    </location>
</feature>
<dbReference type="InterPro" id="IPR050833">
    <property type="entry name" value="Poly_Biosynth_Transport"/>
</dbReference>
<evidence type="ECO:0000313" key="8">
    <source>
        <dbReference type="Proteomes" id="UP000184447"/>
    </source>
</evidence>
<feature type="transmembrane region" description="Helical" evidence="6">
    <location>
        <begin position="477"/>
        <end position="499"/>
    </location>
</feature>
<keyword evidence="5 6" id="KW-0472">Membrane</keyword>
<evidence type="ECO:0000256" key="6">
    <source>
        <dbReference type="SAM" id="Phobius"/>
    </source>
</evidence>
<dbReference type="EMBL" id="FQXM01000025">
    <property type="protein sequence ID" value="SHH96323.1"/>
    <property type="molecule type" value="Genomic_DNA"/>
</dbReference>
<feature type="transmembrane region" description="Helical" evidence="6">
    <location>
        <begin position="445"/>
        <end position="465"/>
    </location>
</feature>
<gene>
    <name evidence="7" type="ORF">SAMN02745207_03469</name>
</gene>
<dbReference type="PIRSF" id="PIRSF038958">
    <property type="entry name" value="PG_synth_SpoVB"/>
    <property type="match status" value="1"/>
</dbReference>
<organism evidence="7 8">
    <name type="scientific">Clostridium grantii DSM 8605</name>
    <dbReference type="NCBI Taxonomy" id="1121316"/>
    <lineage>
        <taxon>Bacteria</taxon>
        <taxon>Bacillati</taxon>
        <taxon>Bacillota</taxon>
        <taxon>Clostridia</taxon>
        <taxon>Eubacteriales</taxon>
        <taxon>Clostridiaceae</taxon>
        <taxon>Clostridium</taxon>
    </lineage>
</organism>
<dbReference type="Pfam" id="PF01943">
    <property type="entry name" value="Polysacc_synt"/>
    <property type="match status" value="1"/>
</dbReference>
<dbReference type="CDD" id="cd13124">
    <property type="entry name" value="MATE_SpoVB_like"/>
    <property type="match status" value="1"/>
</dbReference>
<evidence type="ECO:0000256" key="3">
    <source>
        <dbReference type="ARBA" id="ARBA00022692"/>
    </source>
</evidence>
<feature type="transmembrane region" description="Helical" evidence="6">
    <location>
        <begin position="385"/>
        <end position="405"/>
    </location>
</feature>
<keyword evidence="4 6" id="KW-1133">Transmembrane helix</keyword>